<accession>A0ABN9GJG3</accession>
<dbReference type="EMBL" id="CATNWA010018659">
    <property type="protein sequence ID" value="CAI9608723.1"/>
    <property type="molecule type" value="Genomic_DNA"/>
</dbReference>
<proteinExistence type="predicted"/>
<reference evidence="1" key="1">
    <citation type="submission" date="2023-05" db="EMBL/GenBank/DDBJ databases">
        <authorList>
            <person name="Stuckert A."/>
        </authorList>
    </citation>
    <scope>NUCLEOTIDE SEQUENCE</scope>
</reference>
<dbReference type="Proteomes" id="UP001162483">
    <property type="component" value="Unassembled WGS sequence"/>
</dbReference>
<protein>
    <submittedName>
        <fullName evidence="1">Uncharacterized protein</fullName>
    </submittedName>
</protein>
<feature type="non-terminal residue" evidence="1">
    <location>
        <position position="67"/>
    </location>
</feature>
<keyword evidence="2" id="KW-1185">Reference proteome</keyword>
<evidence type="ECO:0000313" key="2">
    <source>
        <dbReference type="Proteomes" id="UP001162483"/>
    </source>
</evidence>
<evidence type="ECO:0000313" key="1">
    <source>
        <dbReference type="EMBL" id="CAI9608723.1"/>
    </source>
</evidence>
<name>A0ABN9GJG3_9NEOB</name>
<organism evidence="1 2">
    <name type="scientific">Staurois parvus</name>
    <dbReference type="NCBI Taxonomy" id="386267"/>
    <lineage>
        <taxon>Eukaryota</taxon>
        <taxon>Metazoa</taxon>
        <taxon>Chordata</taxon>
        <taxon>Craniata</taxon>
        <taxon>Vertebrata</taxon>
        <taxon>Euteleostomi</taxon>
        <taxon>Amphibia</taxon>
        <taxon>Batrachia</taxon>
        <taxon>Anura</taxon>
        <taxon>Neobatrachia</taxon>
        <taxon>Ranoidea</taxon>
        <taxon>Ranidae</taxon>
        <taxon>Staurois</taxon>
    </lineage>
</organism>
<sequence>MIGTSYRGPVQRSVFRCVLRTERAPNRGAARSQGARTGCKCVYERQPASALLPSGPCTKMEQYRSGL</sequence>
<gene>
    <name evidence="1" type="ORF">SPARVUS_LOCUS14144039</name>
</gene>
<comment type="caution">
    <text evidence="1">The sequence shown here is derived from an EMBL/GenBank/DDBJ whole genome shotgun (WGS) entry which is preliminary data.</text>
</comment>